<gene>
    <name evidence="1" type="ORF">DPEC_G00074540</name>
</gene>
<keyword evidence="2" id="KW-1185">Reference proteome</keyword>
<organism evidence="1 2">
    <name type="scientific">Dallia pectoralis</name>
    <name type="common">Alaska blackfish</name>
    <dbReference type="NCBI Taxonomy" id="75939"/>
    <lineage>
        <taxon>Eukaryota</taxon>
        <taxon>Metazoa</taxon>
        <taxon>Chordata</taxon>
        <taxon>Craniata</taxon>
        <taxon>Vertebrata</taxon>
        <taxon>Euteleostomi</taxon>
        <taxon>Actinopterygii</taxon>
        <taxon>Neopterygii</taxon>
        <taxon>Teleostei</taxon>
        <taxon>Protacanthopterygii</taxon>
        <taxon>Esociformes</taxon>
        <taxon>Umbridae</taxon>
        <taxon>Dallia</taxon>
    </lineage>
</organism>
<comment type="caution">
    <text evidence="1">The sequence shown here is derived from an EMBL/GenBank/DDBJ whole genome shotgun (WGS) entry which is preliminary data.</text>
</comment>
<proteinExistence type="predicted"/>
<sequence>MHVDRPSLMFFYQPVWELNRQPCEGLVLRQLLTTSCLAHRIRGNHFLCEVCQGPNYRPSEPRPRPNENSGRNPRSPLPSASASAPWIPFHRLASPPCRRVFKLPVINVGSELGDRDGFQMEIHL</sequence>
<name>A0ACC2H3H4_DALPE</name>
<evidence type="ECO:0000313" key="1">
    <source>
        <dbReference type="EMBL" id="KAJ8010387.1"/>
    </source>
</evidence>
<accession>A0ACC2H3H4</accession>
<evidence type="ECO:0000313" key="2">
    <source>
        <dbReference type="Proteomes" id="UP001157502"/>
    </source>
</evidence>
<dbReference type="EMBL" id="CM055733">
    <property type="protein sequence ID" value="KAJ8010387.1"/>
    <property type="molecule type" value="Genomic_DNA"/>
</dbReference>
<dbReference type="Proteomes" id="UP001157502">
    <property type="component" value="Chromosome 6"/>
</dbReference>
<protein>
    <submittedName>
        <fullName evidence="1">Uncharacterized protein</fullName>
    </submittedName>
</protein>
<reference evidence="1" key="1">
    <citation type="submission" date="2021-05" db="EMBL/GenBank/DDBJ databases">
        <authorList>
            <person name="Pan Q."/>
            <person name="Jouanno E."/>
            <person name="Zahm M."/>
            <person name="Klopp C."/>
            <person name="Cabau C."/>
            <person name="Louis A."/>
            <person name="Berthelot C."/>
            <person name="Parey E."/>
            <person name="Roest Crollius H."/>
            <person name="Montfort J."/>
            <person name="Robinson-Rechavi M."/>
            <person name="Bouchez O."/>
            <person name="Lampietro C."/>
            <person name="Lopez Roques C."/>
            <person name="Donnadieu C."/>
            <person name="Postlethwait J."/>
            <person name="Bobe J."/>
            <person name="Dillon D."/>
            <person name="Chandos A."/>
            <person name="von Hippel F."/>
            <person name="Guiguen Y."/>
        </authorList>
    </citation>
    <scope>NUCLEOTIDE SEQUENCE</scope>
    <source>
        <strain evidence="1">YG-Jan2019</strain>
    </source>
</reference>